<dbReference type="InterPro" id="IPR052380">
    <property type="entry name" value="Viral_DNA_packaging_terminase"/>
</dbReference>
<dbReference type="Gene3D" id="3.40.50.300">
    <property type="entry name" value="P-loop containing nucleotide triphosphate hydrolases"/>
    <property type="match status" value="1"/>
</dbReference>
<keyword evidence="7" id="KW-1185">Reference proteome</keyword>
<dbReference type="PANTHER" id="PTHR39184:SF1">
    <property type="entry name" value="PBSX PHAGE TERMINASE LARGE SUBUNIT"/>
    <property type="match status" value="1"/>
</dbReference>
<keyword evidence="1" id="KW-1188">Viral release from host cell</keyword>
<evidence type="ECO:0000256" key="2">
    <source>
        <dbReference type="ARBA" id="ARBA00022741"/>
    </source>
</evidence>
<protein>
    <submittedName>
        <fullName evidence="6">Terminase large subunit</fullName>
    </submittedName>
</protein>
<keyword evidence="2" id="KW-0547">Nucleotide-binding</keyword>
<name>A0A2H4PRF2_9CAUD</name>
<evidence type="ECO:0000256" key="3">
    <source>
        <dbReference type="ARBA" id="ARBA00022840"/>
    </source>
</evidence>
<keyword evidence="4" id="KW-0231">Viral genome packaging</keyword>
<evidence type="ECO:0000313" key="6">
    <source>
        <dbReference type="EMBL" id="ATW69885.1"/>
    </source>
</evidence>
<sequence length="448" mass="51197">MQVSRDYVNCDRLIDFPQEEAFFKLPIAKFLEMEGIVPNKPQIAILNALNDPRHRFVVACVSRRVGKSFIAYNSAFLKLMEPGTMVLVVAPNYSLANVGWRIIKQLIRKHGINTAKENAKDNEIELDFGPGVPGSMLKIASANNADSAVGRSYDLIVFDEAAISPKGGDAFEVQLQPTLDKANSKALFISTPRGHNWFKRFYDYGFQMAGEGNPLAGRWVSIHATYRDNPRVDLSTIEDARNKVSKQYFRQEYEADFEVFEGQIFSEFDSRLHVVDLKGMRHFFDNKDDFERIFGIDIGFRDPTAILTIYYHYDQDIFYVLNEYQHANKTTAEHAQYILWLMEKHDPDYIFVDAAAAQFRHDISFDYDIPSSPAKKSVNDGLAYLQNLFHQGKIIVDASCTSLIKALTDYKWKMDDDGVLSKERPVHDDSSHLCDALRYGIYSISRNI</sequence>
<dbReference type="InterPro" id="IPR035421">
    <property type="entry name" value="Terminase_6C"/>
</dbReference>
<reference evidence="7" key="1">
    <citation type="submission" date="2017-10" db="EMBL/GenBank/DDBJ databases">
        <title>Isolation and characterization of a group of new proteus bacteriophages.</title>
        <authorList>
            <person name="Kozlova Y.N."/>
            <person name="Morozova V.V."/>
            <person name="Babkin I.V."/>
            <person name="Tikunova N.V."/>
            <person name="Bokovaya O.V."/>
            <person name="Shedko E.D."/>
        </authorList>
    </citation>
    <scope>NUCLEOTIDE SEQUENCE [LARGE SCALE GENOMIC DNA]</scope>
</reference>
<accession>A0A2H4PRF2</accession>
<evidence type="ECO:0000256" key="4">
    <source>
        <dbReference type="ARBA" id="ARBA00023219"/>
    </source>
</evidence>
<dbReference type="GeneID" id="40097222"/>
<dbReference type="OrthoDB" id="3251at10239"/>
<evidence type="ECO:0000313" key="7">
    <source>
        <dbReference type="Proteomes" id="UP000241842"/>
    </source>
</evidence>
<dbReference type="EMBL" id="MG030347">
    <property type="protein sequence ID" value="ATW69885.1"/>
    <property type="molecule type" value="Genomic_DNA"/>
</dbReference>
<dbReference type="SUPFAM" id="SSF52540">
    <property type="entry name" value="P-loop containing nucleoside triphosphate hydrolases"/>
    <property type="match status" value="1"/>
</dbReference>
<organism evidence="6 7">
    <name type="scientific">Proteus phage PM135</name>
    <dbReference type="NCBI Taxonomy" id="2048008"/>
    <lineage>
        <taxon>Viruses</taxon>
        <taxon>Duplodnaviria</taxon>
        <taxon>Heunggongvirae</taxon>
        <taxon>Uroviricota</taxon>
        <taxon>Caudoviricetes</taxon>
        <taxon>Demerecviridae</taxon>
        <taxon>Novosibvirus</taxon>
        <taxon>Novosibvirus PM135</taxon>
    </lineage>
</organism>
<dbReference type="Proteomes" id="UP000241842">
    <property type="component" value="Segment"/>
</dbReference>
<dbReference type="InterPro" id="IPR027417">
    <property type="entry name" value="P-loop_NTPase"/>
</dbReference>
<feature type="domain" description="Terminase large subunit gp17-like C-terminal" evidence="5">
    <location>
        <begin position="295"/>
        <end position="441"/>
    </location>
</feature>
<dbReference type="Gene3D" id="3.30.420.280">
    <property type="match status" value="1"/>
</dbReference>
<dbReference type="KEGG" id="vg:40097222"/>
<dbReference type="Pfam" id="PF17289">
    <property type="entry name" value="Terminase_6C"/>
    <property type="match status" value="1"/>
</dbReference>
<evidence type="ECO:0000256" key="1">
    <source>
        <dbReference type="ARBA" id="ARBA00022612"/>
    </source>
</evidence>
<dbReference type="Pfam" id="PF03237">
    <property type="entry name" value="Terminase_6N"/>
    <property type="match status" value="1"/>
</dbReference>
<evidence type="ECO:0000259" key="5">
    <source>
        <dbReference type="Pfam" id="PF17289"/>
    </source>
</evidence>
<keyword evidence="3" id="KW-0067">ATP-binding</keyword>
<dbReference type="PANTHER" id="PTHR39184">
    <property type="match status" value="1"/>
</dbReference>
<proteinExistence type="predicted"/>
<dbReference type="RefSeq" id="YP_009620569.1">
    <property type="nucleotide sequence ID" value="NC_042090.1"/>
</dbReference>
<dbReference type="GO" id="GO:0005524">
    <property type="term" value="F:ATP binding"/>
    <property type="evidence" value="ECO:0007669"/>
    <property type="project" value="UniProtKB-KW"/>
</dbReference>